<evidence type="ECO:0000256" key="15">
    <source>
        <dbReference type="ARBA" id="ARBA00023128"/>
    </source>
</evidence>
<dbReference type="PANTHER" id="PTHR46552">
    <property type="entry name" value="NADH-UBIQUINONE OXIDOREDUCTASE CHAIN 2"/>
    <property type="match status" value="1"/>
</dbReference>
<comment type="catalytic activity">
    <reaction evidence="17 18">
        <text>a ubiquinone + NADH + 5 H(+)(in) = a ubiquinol + NAD(+) + 4 H(+)(out)</text>
        <dbReference type="Rhea" id="RHEA:29091"/>
        <dbReference type="Rhea" id="RHEA-COMP:9565"/>
        <dbReference type="Rhea" id="RHEA-COMP:9566"/>
        <dbReference type="ChEBI" id="CHEBI:15378"/>
        <dbReference type="ChEBI" id="CHEBI:16389"/>
        <dbReference type="ChEBI" id="CHEBI:17976"/>
        <dbReference type="ChEBI" id="CHEBI:57540"/>
        <dbReference type="ChEBI" id="CHEBI:57945"/>
        <dbReference type="EC" id="7.1.1.2"/>
    </reaction>
</comment>
<dbReference type="InterPro" id="IPR001750">
    <property type="entry name" value="ND/Mrp_TM"/>
</dbReference>
<keyword evidence="8 18" id="KW-0812">Transmembrane</keyword>
<geneLocation type="mitochondrion" evidence="20"/>
<sequence>MMFLITLMIGSLISISSNTWMGMWLGLEINLLSIIPLMNNNSIYSSEASMKYFITQTMASTLIMFAIISMFLNMKFIDNKMIIMNSALMIKIGSAPFHFWFPEIMEGLNWMNCLLLLTWQKLAPMIILMYNLILPSFLIMIIMMNMLIGSIMGLNQISLRKIMAFSSINHIGWMLASMMFFNSIWTNYYIIYILISITMTSMFMMFNIFFIKQIFMKIKNNSIFKLLFSMNLLSLGGMPPFIGFMPKWLVIQSLINNKMLMMTLIMMMITLITLFYYTRIMFSMMLINKNQLNYYYSINLNYNFMIFMNLISIFGLILVNLMFNLL</sequence>
<accession>A0A126TG65</accession>
<keyword evidence="11 18" id="KW-0249">Electron transport</keyword>
<keyword evidence="12 18" id="KW-1133">Transmembrane helix</keyword>
<keyword evidence="10 18" id="KW-1278">Translocase</keyword>
<dbReference type="EC" id="7.1.1.2" evidence="4 18"/>
<feature type="transmembrane region" description="Helical" evidence="18">
    <location>
        <begin position="52"/>
        <end position="74"/>
    </location>
</feature>
<dbReference type="GO" id="GO:0008137">
    <property type="term" value="F:NADH dehydrogenase (ubiquinone) activity"/>
    <property type="evidence" value="ECO:0007669"/>
    <property type="project" value="UniProtKB-EC"/>
</dbReference>
<dbReference type="InterPro" id="IPR050175">
    <property type="entry name" value="Complex_I_Subunit_2"/>
</dbReference>
<dbReference type="GO" id="GO:0006120">
    <property type="term" value="P:mitochondrial electron transport, NADH to ubiquinone"/>
    <property type="evidence" value="ECO:0007669"/>
    <property type="project" value="InterPro"/>
</dbReference>
<keyword evidence="9 18" id="KW-0999">Mitochondrion inner membrane</keyword>
<evidence type="ECO:0000256" key="13">
    <source>
        <dbReference type="ARBA" id="ARBA00023027"/>
    </source>
</evidence>
<feature type="transmembrane region" description="Helical" evidence="18">
    <location>
        <begin position="223"/>
        <end position="242"/>
    </location>
</feature>
<comment type="function">
    <text evidence="18">Core subunit of the mitochondrial membrane respiratory chain NADH dehydrogenase (Complex I) which catalyzes electron transfer from NADH through the respiratory chain, using ubiquinone as an electron acceptor. Essential for the catalytic activity and assembly of complex I.</text>
</comment>
<evidence type="ECO:0000256" key="14">
    <source>
        <dbReference type="ARBA" id="ARBA00023075"/>
    </source>
</evidence>
<comment type="function">
    <text evidence="1">Core subunit of the mitochondrial membrane respiratory chain NADH dehydrogenase (Complex I) that is believed to belong to the minimal assembly required for catalysis. Complex I functions in the transfer of electrons from NADH to the respiratory chain. The immediate electron acceptor for the enzyme is believed to be ubiquinone.</text>
</comment>
<dbReference type="PANTHER" id="PTHR46552:SF1">
    <property type="entry name" value="NADH-UBIQUINONE OXIDOREDUCTASE CHAIN 2"/>
    <property type="match status" value="1"/>
</dbReference>
<gene>
    <name evidence="20" type="primary">ND2</name>
</gene>
<proteinExistence type="inferred from homology"/>
<dbReference type="AlphaFoldDB" id="A0A126TG65"/>
<evidence type="ECO:0000256" key="1">
    <source>
        <dbReference type="ARBA" id="ARBA00003257"/>
    </source>
</evidence>
<feature type="transmembrane region" description="Helical" evidence="18">
    <location>
        <begin position="162"/>
        <end position="183"/>
    </location>
</feature>
<evidence type="ECO:0000256" key="10">
    <source>
        <dbReference type="ARBA" id="ARBA00022967"/>
    </source>
</evidence>
<evidence type="ECO:0000256" key="17">
    <source>
        <dbReference type="ARBA" id="ARBA00049551"/>
    </source>
</evidence>
<feature type="transmembrane region" description="Helical" evidence="18">
    <location>
        <begin position="121"/>
        <end position="142"/>
    </location>
</feature>
<keyword evidence="13 18" id="KW-0520">NAD</keyword>
<evidence type="ECO:0000256" key="8">
    <source>
        <dbReference type="ARBA" id="ARBA00022692"/>
    </source>
</evidence>
<keyword evidence="6" id="KW-0813">Transport</keyword>
<dbReference type="Pfam" id="PF00361">
    <property type="entry name" value="Proton_antipo_M"/>
    <property type="match status" value="1"/>
</dbReference>
<comment type="similarity">
    <text evidence="3 18">Belongs to the complex I subunit 2 family.</text>
</comment>
<keyword evidence="7 18" id="KW-0679">Respiratory chain</keyword>
<evidence type="ECO:0000256" key="7">
    <source>
        <dbReference type="ARBA" id="ARBA00022660"/>
    </source>
</evidence>
<feature type="transmembrane region" description="Helical" evidence="18">
    <location>
        <begin position="189"/>
        <end position="211"/>
    </location>
</feature>
<reference evidence="20" key="1">
    <citation type="submission" date="2015-09" db="EMBL/GenBank/DDBJ databases">
        <title>Capturing the unknown biodiversity of arthropods in tropical forests using metagenomics.</title>
        <authorList>
            <person name="Andujar C."/>
            <person name="Creedy T.J."/>
            <person name="Garner B."/>
            <person name="Canty R."/>
            <person name="Warner H.B."/>
            <person name="Lipecki J."/>
            <person name="Crampton-Platt A."/>
            <person name="Gabrielli M."/>
            <person name="Croydon-Veleslavov I.A."/>
            <person name="Lim J.L."/>
            <person name="Linard B."/>
            <person name="Vogler A."/>
        </authorList>
    </citation>
    <scope>NUCLEOTIDE SEQUENCE</scope>
</reference>
<feature type="transmembrane region" description="Helical" evidence="18">
    <location>
        <begin position="262"/>
        <end position="282"/>
    </location>
</feature>
<feature type="domain" description="NADH:quinone oxidoreductase/Mrp antiporter transmembrane" evidence="19">
    <location>
        <begin position="17"/>
        <end position="273"/>
    </location>
</feature>
<dbReference type="PRINTS" id="PR01436">
    <property type="entry name" value="NADHDHGNASE2"/>
</dbReference>
<evidence type="ECO:0000256" key="11">
    <source>
        <dbReference type="ARBA" id="ARBA00022982"/>
    </source>
</evidence>
<evidence type="ECO:0000256" key="2">
    <source>
        <dbReference type="ARBA" id="ARBA00004448"/>
    </source>
</evidence>
<feature type="transmembrane region" description="Helical" evidence="18">
    <location>
        <begin position="81"/>
        <end position="101"/>
    </location>
</feature>
<dbReference type="GO" id="GO:0005743">
    <property type="term" value="C:mitochondrial inner membrane"/>
    <property type="evidence" value="ECO:0007669"/>
    <property type="project" value="UniProtKB-SubCell"/>
</dbReference>
<evidence type="ECO:0000256" key="9">
    <source>
        <dbReference type="ARBA" id="ARBA00022792"/>
    </source>
</evidence>
<evidence type="ECO:0000313" key="20">
    <source>
        <dbReference type="EMBL" id="AML26568.1"/>
    </source>
</evidence>
<evidence type="ECO:0000256" key="4">
    <source>
        <dbReference type="ARBA" id="ARBA00012944"/>
    </source>
</evidence>
<keyword evidence="16 18" id="KW-0472">Membrane</keyword>
<evidence type="ECO:0000256" key="12">
    <source>
        <dbReference type="ARBA" id="ARBA00022989"/>
    </source>
</evidence>
<comment type="subcellular location">
    <subcellularLocation>
        <location evidence="2 18">Mitochondrion inner membrane</location>
        <topology evidence="2 18">Multi-pass membrane protein</topology>
    </subcellularLocation>
</comment>
<keyword evidence="15 18" id="KW-0496">Mitochondrion</keyword>
<keyword evidence="14 18" id="KW-0830">Ubiquinone</keyword>
<evidence type="ECO:0000256" key="16">
    <source>
        <dbReference type="ARBA" id="ARBA00023136"/>
    </source>
</evidence>
<evidence type="ECO:0000256" key="18">
    <source>
        <dbReference type="RuleBase" id="RU003403"/>
    </source>
</evidence>
<name>A0A126TG65_9COLE</name>
<feature type="transmembrane region" description="Helical" evidence="18">
    <location>
        <begin position="302"/>
        <end position="323"/>
    </location>
</feature>
<organism evidence="20">
    <name type="scientific">Staphylinidae sp. BMNH 1274705</name>
    <dbReference type="NCBI Taxonomy" id="1796598"/>
    <lineage>
        <taxon>Eukaryota</taxon>
        <taxon>Metazoa</taxon>
        <taxon>Ecdysozoa</taxon>
        <taxon>Arthropoda</taxon>
        <taxon>Hexapoda</taxon>
        <taxon>Insecta</taxon>
        <taxon>Pterygota</taxon>
        <taxon>Neoptera</taxon>
        <taxon>Endopterygota</taxon>
        <taxon>Coleoptera</taxon>
        <taxon>Polyphaga</taxon>
        <taxon>Staphyliniformia</taxon>
        <taxon>Staphylinidae</taxon>
    </lineage>
</organism>
<protein>
    <recommendedName>
        <fullName evidence="5 18">NADH-ubiquinone oxidoreductase chain 2</fullName>
        <ecNumber evidence="4 18">7.1.1.2</ecNumber>
    </recommendedName>
</protein>
<dbReference type="EMBL" id="KT696249">
    <property type="protein sequence ID" value="AML26568.1"/>
    <property type="molecule type" value="Genomic_DNA"/>
</dbReference>
<evidence type="ECO:0000256" key="3">
    <source>
        <dbReference type="ARBA" id="ARBA00007012"/>
    </source>
</evidence>
<evidence type="ECO:0000256" key="6">
    <source>
        <dbReference type="ARBA" id="ARBA00022448"/>
    </source>
</evidence>
<evidence type="ECO:0000256" key="5">
    <source>
        <dbReference type="ARBA" id="ARBA00021008"/>
    </source>
</evidence>
<evidence type="ECO:0000259" key="19">
    <source>
        <dbReference type="Pfam" id="PF00361"/>
    </source>
</evidence>
<dbReference type="InterPro" id="IPR003917">
    <property type="entry name" value="NADH_UbQ_OxRdtase_chain2"/>
</dbReference>